<accession>E9I751</accession>
<sequence>MSFEHLLEEIFNIDPNINDTLMANLQVSKVLEPELAVQKFEFPPDVNRFENPFTMLLAGPTMCGKSTFILELLKCRNELLRTKYSQIVYRVPATDLHSEIRQKYISKLTEIIPDVIVKTGLPEPRDFMVSNLPKLFILDDLMKPLFENREMETFFTNEAHGWNTSIIYTLQNYFPLKKDLTIVRQTCYK</sequence>
<protein>
    <submittedName>
        <fullName evidence="1">Uncharacterized protein</fullName>
    </submittedName>
</protein>
<evidence type="ECO:0000313" key="1">
    <source>
        <dbReference type="EMBL" id="EFX60179.1"/>
    </source>
</evidence>
<dbReference type="OrthoDB" id="6425971at2759"/>
<organism evidence="1 2">
    <name type="scientific">Daphnia pulex</name>
    <name type="common">Water flea</name>
    <dbReference type="NCBI Taxonomy" id="6669"/>
    <lineage>
        <taxon>Eukaryota</taxon>
        <taxon>Metazoa</taxon>
        <taxon>Ecdysozoa</taxon>
        <taxon>Arthropoda</taxon>
        <taxon>Crustacea</taxon>
        <taxon>Branchiopoda</taxon>
        <taxon>Diplostraca</taxon>
        <taxon>Cladocera</taxon>
        <taxon>Anomopoda</taxon>
        <taxon>Daphniidae</taxon>
        <taxon>Daphnia</taxon>
    </lineage>
</organism>
<feature type="non-terminal residue" evidence="1">
    <location>
        <position position="1"/>
    </location>
</feature>
<keyword evidence="2" id="KW-1185">Reference proteome</keyword>
<dbReference type="Proteomes" id="UP000000305">
    <property type="component" value="Unassembled WGS sequence"/>
</dbReference>
<dbReference type="PhylomeDB" id="E9I751"/>
<proteinExistence type="predicted"/>
<evidence type="ECO:0000313" key="2">
    <source>
        <dbReference type="Proteomes" id="UP000000305"/>
    </source>
</evidence>
<gene>
    <name evidence="1" type="ORF">DAPPUDRAFT_344914</name>
</gene>
<dbReference type="HOGENOM" id="CLU_1437817_0_0_1"/>
<dbReference type="EMBL" id="GL736945">
    <property type="protein sequence ID" value="EFX60179.1"/>
    <property type="molecule type" value="Genomic_DNA"/>
</dbReference>
<dbReference type="InParanoid" id="E9I751"/>
<dbReference type="KEGG" id="dpx:DAPPUDRAFT_344914"/>
<reference evidence="1 2" key="1">
    <citation type="journal article" date="2011" name="Science">
        <title>The ecoresponsive genome of Daphnia pulex.</title>
        <authorList>
            <person name="Colbourne J.K."/>
            <person name="Pfrender M.E."/>
            <person name="Gilbert D."/>
            <person name="Thomas W.K."/>
            <person name="Tucker A."/>
            <person name="Oakley T.H."/>
            <person name="Tokishita S."/>
            <person name="Aerts A."/>
            <person name="Arnold G.J."/>
            <person name="Basu M.K."/>
            <person name="Bauer D.J."/>
            <person name="Caceres C.E."/>
            <person name="Carmel L."/>
            <person name="Casola C."/>
            <person name="Choi J.H."/>
            <person name="Detter J.C."/>
            <person name="Dong Q."/>
            <person name="Dusheyko S."/>
            <person name="Eads B.D."/>
            <person name="Frohlich T."/>
            <person name="Geiler-Samerotte K.A."/>
            <person name="Gerlach D."/>
            <person name="Hatcher P."/>
            <person name="Jogdeo S."/>
            <person name="Krijgsveld J."/>
            <person name="Kriventseva E.V."/>
            <person name="Kultz D."/>
            <person name="Laforsch C."/>
            <person name="Lindquist E."/>
            <person name="Lopez J."/>
            <person name="Manak J.R."/>
            <person name="Muller J."/>
            <person name="Pangilinan J."/>
            <person name="Patwardhan R.P."/>
            <person name="Pitluck S."/>
            <person name="Pritham E.J."/>
            <person name="Rechtsteiner A."/>
            <person name="Rho M."/>
            <person name="Rogozin I.B."/>
            <person name="Sakarya O."/>
            <person name="Salamov A."/>
            <person name="Schaack S."/>
            <person name="Shapiro H."/>
            <person name="Shiga Y."/>
            <person name="Skalitzky C."/>
            <person name="Smith Z."/>
            <person name="Souvorov A."/>
            <person name="Sung W."/>
            <person name="Tang Z."/>
            <person name="Tsuchiya D."/>
            <person name="Tu H."/>
            <person name="Vos H."/>
            <person name="Wang M."/>
            <person name="Wolf Y.I."/>
            <person name="Yamagata H."/>
            <person name="Yamada T."/>
            <person name="Ye Y."/>
            <person name="Shaw J.R."/>
            <person name="Andrews J."/>
            <person name="Crease T.J."/>
            <person name="Tang H."/>
            <person name="Lucas S.M."/>
            <person name="Robertson H.M."/>
            <person name="Bork P."/>
            <person name="Koonin E.V."/>
            <person name="Zdobnov E.M."/>
            <person name="Grigoriev I.V."/>
            <person name="Lynch M."/>
            <person name="Boore J.L."/>
        </authorList>
    </citation>
    <scope>NUCLEOTIDE SEQUENCE [LARGE SCALE GENOMIC DNA]</scope>
</reference>
<dbReference type="AlphaFoldDB" id="E9I751"/>
<name>E9I751_DAPPU</name>